<protein>
    <submittedName>
        <fullName evidence="1">Uncharacterized protein</fullName>
    </submittedName>
</protein>
<organism evidence="1 2">
    <name type="scientific">Staurois parvus</name>
    <dbReference type="NCBI Taxonomy" id="386267"/>
    <lineage>
        <taxon>Eukaryota</taxon>
        <taxon>Metazoa</taxon>
        <taxon>Chordata</taxon>
        <taxon>Craniata</taxon>
        <taxon>Vertebrata</taxon>
        <taxon>Euteleostomi</taxon>
        <taxon>Amphibia</taxon>
        <taxon>Batrachia</taxon>
        <taxon>Anura</taxon>
        <taxon>Neobatrachia</taxon>
        <taxon>Ranoidea</taxon>
        <taxon>Ranidae</taxon>
        <taxon>Staurois</taxon>
    </lineage>
</organism>
<keyword evidence="2" id="KW-1185">Reference proteome</keyword>
<dbReference type="EMBL" id="CATNWA010017787">
    <property type="protein sequence ID" value="CAI9603100.1"/>
    <property type="molecule type" value="Genomic_DNA"/>
</dbReference>
<gene>
    <name evidence="1" type="ORF">SPARVUS_LOCUS13258434</name>
</gene>
<evidence type="ECO:0000313" key="1">
    <source>
        <dbReference type="EMBL" id="CAI9603100.1"/>
    </source>
</evidence>
<evidence type="ECO:0000313" key="2">
    <source>
        <dbReference type="Proteomes" id="UP001162483"/>
    </source>
</evidence>
<dbReference type="Proteomes" id="UP001162483">
    <property type="component" value="Unassembled WGS sequence"/>
</dbReference>
<comment type="caution">
    <text evidence="1">The sequence shown here is derived from an EMBL/GenBank/DDBJ whole genome shotgun (WGS) entry which is preliminary data.</text>
</comment>
<name>A0ABN9G163_9NEOB</name>
<proteinExistence type="predicted"/>
<accession>A0ABN9G163</accession>
<reference evidence="1" key="1">
    <citation type="submission" date="2023-05" db="EMBL/GenBank/DDBJ databases">
        <authorList>
            <person name="Stuckert A."/>
        </authorList>
    </citation>
    <scope>NUCLEOTIDE SEQUENCE</scope>
</reference>
<sequence length="72" mass="8115">MLSHVHSASLFDHGEACSEWNLSCQTAVWSWPPCCSSVSGSWQSSYSLGHLYVEQQIFFSDSQRVCCHEVQC</sequence>